<evidence type="ECO:0000313" key="3">
    <source>
        <dbReference type="Proteomes" id="UP000735302"/>
    </source>
</evidence>
<dbReference type="AlphaFoldDB" id="A0AAV3Z8P8"/>
<keyword evidence="3" id="KW-1185">Reference proteome</keyword>
<accession>A0AAV3Z8P8</accession>
<organism evidence="2 3">
    <name type="scientific">Plakobranchus ocellatus</name>
    <dbReference type="NCBI Taxonomy" id="259542"/>
    <lineage>
        <taxon>Eukaryota</taxon>
        <taxon>Metazoa</taxon>
        <taxon>Spiralia</taxon>
        <taxon>Lophotrochozoa</taxon>
        <taxon>Mollusca</taxon>
        <taxon>Gastropoda</taxon>
        <taxon>Heterobranchia</taxon>
        <taxon>Euthyneura</taxon>
        <taxon>Panpulmonata</taxon>
        <taxon>Sacoglossa</taxon>
        <taxon>Placobranchoidea</taxon>
        <taxon>Plakobranchidae</taxon>
        <taxon>Plakobranchus</taxon>
    </lineage>
</organism>
<gene>
    <name evidence="2" type="ORF">PoB_001761800</name>
</gene>
<protein>
    <submittedName>
        <fullName evidence="2">Uncharacterized protein</fullName>
    </submittedName>
</protein>
<evidence type="ECO:0000256" key="1">
    <source>
        <dbReference type="SAM" id="MobiDB-lite"/>
    </source>
</evidence>
<dbReference type="Proteomes" id="UP000735302">
    <property type="component" value="Unassembled WGS sequence"/>
</dbReference>
<name>A0AAV3Z8P8_9GAST</name>
<feature type="region of interest" description="Disordered" evidence="1">
    <location>
        <begin position="94"/>
        <end position="136"/>
    </location>
</feature>
<feature type="compositionally biased region" description="Low complexity" evidence="1">
    <location>
        <begin position="119"/>
        <end position="136"/>
    </location>
</feature>
<reference evidence="2 3" key="1">
    <citation type="journal article" date="2021" name="Elife">
        <title>Chloroplast acquisition without the gene transfer in kleptoplastic sea slugs, Plakobranchus ocellatus.</title>
        <authorList>
            <person name="Maeda T."/>
            <person name="Takahashi S."/>
            <person name="Yoshida T."/>
            <person name="Shimamura S."/>
            <person name="Takaki Y."/>
            <person name="Nagai Y."/>
            <person name="Toyoda A."/>
            <person name="Suzuki Y."/>
            <person name="Arimoto A."/>
            <person name="Ishii H."/>
            <person name="Satoh N."/>
            <person name="Nishiyama T."/>
            <person name="Hasebe M."/>
            <person name="Maruyama T."/>
            <person name="Minagawa J."/>
            <person name="Obokata J."/>
            <person name="Shigenobu S."/>
        </authorList>
    </citation>
    <scope>NUCLEOTIDE SEQUENCE [LARGE SCALE GENOMIC DNA]</scope>
</reference>
<evidence type="ECO:0000313" key="2">
    <source>
        <dbReference type="EMBL" id="GFN91112.1"/>
    </source>
</evidence>
<dbReference type="EMBL" id="BLXT01002087">
    <property type="protein sequence ID" value="GFN91112.1"/>
    <property type="molecule type" value="Genomic_DNA"/>
</dbReference>
<comment type="caution">
    <text evidence="2">The sequence shown here is derived from an EMBL/GenBank/DDBJ whole genome shotgun (WGS) entry which is preliminary data.</text>
</comment>
<proteinExistence type="predicted"/>
<sequence length="136" mass="14589">MFISTKVSSSLTHTLFPAFSDVNSISTKVLIHGGNVPTTIRRDQVRSIRPAIILLPSSTRSPTFHAANVHPELPDRVPINRIYSSYLTSLCSDVPKDNSESRPAFSAMPASTPSPRPLSSPDTSAASTKTATSVEP</sequence>